<evidence type="ECO:0000256" key="3">
    <source>
        <dbReference type="ARBA" id="ARBA00022490"/>
    </source>
</evidence>
<accession>B6YS14</accession>
<dbReference type="InterPro" id="IPR006638">
    <property type="entry name" value="Elp3/MiaA/NifB-like_rSAM"/>
</dbReference>
<reference evidence="13" key="1">
    <citation type="journal article" date="2008" name="Science">
        <title>Genome of an endosymbiont coupling N2 fixation to cellulolysis within RT protist cells in termite gut.</title>
        <authorList>
            <person name="Hongoh Y."/>
            <person name="Sharma V.K."/>
            <person name="Prakash T."/>
            <person name="Noda S."/>
            <person name="Toh H."/>
            <person name="Taylor T.D."/>
            <person name="Kudo T."/>
            <person name="Sakaki Y."/>
            <person name="Toyoda A."/>
            <person name="Hattori M."/>
            <person name="Ohkuma M."/>
        </authorList>
    </citation>
    <scope>NUCLEOTIDE SEQUENCE [LARGE SCALE GENOMIC DNA]</scope>
</reference>
<dbReference type="PANTHER" id="PTHR11918:SF45">
    <property type="entry name" value="THREONYLCARBAMOYLADENOSINE TRNA METHYLTHIOTRANSFERASE"/>
    <property type="match status" value="1"/>
</dbReference>
<dbReference type="eggNOG" id="COG0621">
    <property type="taxonomic scope" value="Bacteria"/>
</dbReference>
<dbReference type="PROSITE" id="PS51918">
    <property type="entry name" value="RADICAL_SAM"/>
    <property type="match status" value="1"/>
</dbReference>
<dbReference type="NCBIfam" id="TIGR01579">
    <property type="entry name" value="MiaB-like-C"/>
    <property type="match status" value="1"/>
</dbReference>
<dbReference type="InterPro" id="IPR020612">
    <property type="entry name" value="Methylthiotransferase_CS"/>
</dbReference>
<dbReference type="GO" id="GO:0035598">
    <property type="term" value="F:tRNA (N(6)-L-threonylcarbamoyladenosine(37)-C(2))-methylthiotransferase activity"/>
    <property type="evidence" value="ECO:0007669"/>
    <property type="project" value="TreeGrafter"/>
</dbReference>
<dbReference type="FunFam" id="3.40.50.12160:FF:000004">
    <property type="entry name" value="Threonylcarbamoyladenosine tRNA methylthiotransferase MtaB"/>
    <property type="match status" value="1"/>
</dbReference>
<keyword evidence="4" id="KW-0808">Transferase</keyword>
<dbReference type="CDD" id="cd01335">
    <property type="entry name" value="Radical_SAM"/>
    <property type="match status" value="1"/>
</dbReference>
<feature type="domain" description="MTTase N-terminal" evidence="10">
    <location>
        <begin position="10"/>
        <end position="122"/>
    </location>
</feature>
<dbReference type="KEGG" id="aps:CFPG_723"/>
<evidence type="ECO:0000256" key="6">
    <source>
        <dbReference type="ARBA" id="ARBA00022694"/>
    </source>
</evidence>
<evidence type="ECO:0000256" key="5">
    <source>
        <dbReference type="ARBA" id="ARBA00022691"/>
    </source>
</evidence>
<dbReference type="RefSeq" id="WP_012573742.1">
    <property type="nucleotide sequence ID" value="NC_011565.1"/>
</dbReference>
<organism evidence="12 13">
    <name type="scientific">Azobacteroides pseudotrichonymphae genomovar. CFP2</name>
    <dbReference type="NCBI Taxonomy" id="511995"/>
    <lineage>
        <taxon>Bacteria</taxon>
        <taxon>Pseudomonadati</taxon>
        <taxon>Bacteroidota</taxon>
        <taxon>Bacteroidia</taxon>
        <taxon>Bacteroidales</taxon>
        <taxon>Candidatus Azobacteroides</taxon>
    </lineage>
</organism>
<evidence type="ECO:0000313" key="13">
    <source>
        <dbReference type="Proteomes" id="UP000000723"/>
    </source>
</evidence>
<gene>
    <name evidence="12" type="ordered locus">CFPG_723</name>
</gene>
<keyword evidence="13" id="KW-1185">Reference proteome</keyword>
<protein>
    <submittedName>
        <fullName evidence="12">Fe-S oxidoreductase</fullName>
    </submittedName>
</protein>
<evidence type="ECO:0000256" key="8">
    <source>
        <dbReference type="ARBA" id="ARBA00023004"/>
    </source>
</evidence>
<keyword evidence="8" id="KW-0408">Iron</keyword>
<dbReference type="SMART" id="SM00729">
    <property type="entry name" value="Elp3"/>
    <property type="match status" value="1"/>
</dbReference>
<keyword evidence="9" id="KW-0411">Iron-sulfur</keyword>
<dbReference type="Proteomes" id="UP000000723">
    <property type="component" value="Chromosome"/>
</dbReference>
<dbReference type="Gene3D" id="3.40.50.12160">
    <property type="entry name" value="Methylthiotransferase, N-terminal domain"/>
    <property type="match status" value="1"/>
</dbReference>
<dbReference type="SUPFAM" id="SSF102114">
    <property type="entry name" value="Radical SAM enzymes"/>
    <property type="match status" value="1"/>
</dbReference>
<comment type="cofactor">
    <cofactor evidence="1">
        <name>[4Fe-4S] cluster</name>
        <dbReference type="ChEBI" id="CHEBI:49883"/>
    </cofactor>
</comment>
<dbReference type="OrthoDB" id="9805215at2"/>
<dbReference type="InterPro" id="IPR007197">
    <property type="entry name" value="rSAM"/>
</dbReference>
<dbReference type="Pfam" id="PF04055">
    <property type="entry name" value="Radical_SAM"/>
    <property type="match status" value="1"/>
</dbReference>
<dbReference type="SFLD" id="SFLDS00029">
    <property type="entry name" value="Radical_SAM"/>
    <property type="match status" value="1"/>
</dbReference>
<evidence type="ECO:0000256" key="7">
    <source>
        <dbReference type="ARBA" id="ARBA00022723"/>
    </source>
</evidence>
<name>B6YS14_AZOPC</name>
<keyword evidence="5" id="KW-0949">S-adenosyl-L-methionine</keyword>
<keyword evidence="6" id="KW-0819">tRNA processing</keyword>
<dbReference type="Pfam" id="PF00919">
    <property type="entry name" value="UPF0004"/>
    <property type="match status" value="1"/>
</dbReference>
<dbReference type="PROSITE" id="PS01278">
    <property type="entry name" value="MTTASE_RADICAL"/>
    <property type="match status" value="1"/>
</dbReference>
<dbReference type="InterPro" id="IPR006467">
    <property type="entry name" value="MiaB-like_bact"/>
</dbReference>
<dbReference type="STRING" id="511995.CFPG_723"/>
<dbReference type="PROSITE" id="PS51449">
    <property type="entry name" value="MTTASE_N"/>
    <property type="match status" value="1"/>
</dbReference>
<dbReference type="GO" id="GO:0046872">
    <property type="term" value="F:metal ion binding"/>
    <property type="evidence" value="ECO:0007669"/>
    <property type="project" value="UniProtKB-KW"/>
</dbReference>
<feature type="domain" description="Radical SAM core" evidence="11">
    <location>
        <begin position="141"/>
        <end position="369"/>
    </location>
</feature>
<dbReference type="InterPro" id="IPR058240">
    <property type="entry name" value="rSAM_sf"/>
</dbReference>
<evidence type="ECO:0000256" key="9">
    <source>
        <dbReference type="ARBA" id="ARBA00023014"/>
    </source>
</evidence>
<dbReference type="GO" id="GO:0051539">
    <property type="term" value="F:4 iron, 4 sulfur cluster binding"/>
    <property type="evidence" value="ECO:0007669"/>
    <property type="project" value="UniProtKB-KW"/>
</dbReference>
<dbReference type="NCBIfam" id="TIGR00089">
    <property type="entry name" value="MiaB/RimO family radical SAM methylthiotransferase"/>
    <property type="match status" value="1"/>
</dbReference>
<dbReference type="InterPro" id="IPR023404">
    <property type="entry name" value="rSAM_horseshoe"/>
</dbReference>
<keyword evidence="7" id="KW-0479">Metal-binding</keyword>
<evidence type="ECO:0000259" key="11">
    <source>
        <dbReference type="PROSITE" id="PS51918"/>
    </source>
</evidence>
<dbReference type="HOGENOM" id="CLU_018697_1_0_10"/>
<dbReference type="SFLD" id="SFLDG01082">
    <property type="entry name" value="B12-binding_domain_containing"/>
    <property type="match status" value="1"/>
</dbReference>
<evidence type="ECO:0000313" key="12">
    <source>
        <dbReference type="EMBL" id="BAG83986.1"/>
    </source>
</evidence>
<evidence type="ECO:0000256" key="4">
    <source>
        <dbReference type="ARBA" id="ARBA00022679"/>
    </source>
</evidence>
<dbReference type="AlphaFoldDB" id="B6YS14"/>
<evidence type="ECO:0000259" key="10">
    <source>
        <dbReference type="PROSITE" id="PS51449"/>
    </source>
</evidence>
<dbReference type="InterPro" id="IPR013848">
    <property type="entry name" value="Methylthiotransferase_N"/>
</dbReference>
<keyword evidence="2" id="KW-0004">4Fe-4S</keyword>
<proteinExistence type="predicted"/>
<dbReference type="InterPro" id="IPR038135">
    <property type="entry name" value="Methylthiotransferase_N_sf"/>
</dbReference>
<dbReference type="PANTHER" id="PTHR11918">
    <property type="entry name" value="RADICAL SAM PROTEINS"/>
    <property type="match status" value="1"/>
</dbReference>
<sequence length="433" mass="49473">MKDSVCFHDKKAAYYTLGCKLNYAETSAIRECFLQVGIKTVQGEENPDIVIISTCSVTEEANKKCRNLIRRVRRKYSSAFLVVTGCYAQLCSEEIIKIEGIDLVVGLEGKRNLSKYVLRGERGIIVSPMMESQEFTPACSYDGRTRSFLKIQDGCDYTCSYCTIPLARGKSRNRKISDLVRNSMQLGAKGVKEIVLTGVNIGDFGKSTGENFLDLLRDLDKVENISRFRISSIEPNLLSDEIIEFVAFSDRFVPHFHIPLQSGSDAVLRLMNRKYDIVLLRSKIEKIKTLMTDAFIGFDIIVGMRGETDEYFRESQKFLESLPFSQLHVFTYSERPATMALNINQMITLKKRQERRKELLALSKRKCKDFYCSQIGTNHSVLFENSRRGNKIYGFTENYIKVEMEYDEKFINQLLGVTLGGWNENAMALTLKL</sequence>
<dbReference type="InterPro" id="IPR005839">
    <property type="entry name" value="Methylthiotransferase"/>
</dbReference>
<keyword evidence="3" id="KW-0963">Cytoplasm</keyword>
<evidence type="ECO:0000256" key="1">
    <source>
        <dbReference type="ARBA" id="ARBA00001966"/>
    </source>
</evidence>
<evidence type="ECO:0000256" key="2">
    <source>
        <dbReference type="ARBA" id="ARBA00022485"/>
    </source>
</evidence>
<dbReference type="EMBL" id="AP010656">
    <property type="protein sequence ID" value="BAG83986.1"/>
    <property type="molecule type" value="Genomic_DNA"/>
</dbReference>
<dbReference type="Gene3D" id="3.80.30.20">
    <property type="entry name" value="tm_1862 like domain"/>
    <property type="match status" value="1"/>
</dbReference>